<dbReference type="Pfam" id="PF05739">
    <property type="entry name" value="SNARE"/>
    <property type="match status" value="1"/>
</dbReference>
<evidence type="ECO:0000313" key="6">
    <source>
        <dbReference type="Proteomes" id="UP001244011"/>
    </source>
</evidence>
<protein>
    <submittedName>
        <fullName evidence="5">Syntaxin pep12</fullName>
    </submittedName>
</protein>
<dbReference type="GO" id="GO:0000149">
    <property type="term" value="F:SNARE binding"/>
    <property type="evidence" value="ECO:0007669"/>
    <property type="project" value="TreeGrafter"/>
</dbReference>
<dbReference type="GO" id="GO:0048278">
    <property type="term" value="P:vesicle docking"/>
    <property type="evidence" value="ECO:0007669"/>
    <property type="project" value="TreeGrafter"/>
</dbReference>
<dbReference type="GeneID" id="85309609"/>
<dbReference type="PROSITE" id="PS50192">
    <property type="entry name" value="T_SNARE"/>
    <property type="match status" value="1"/>
</dbReference>
<keyword evidence="3" id="KW-0812">Transmembrane</keyword>
<dbReference type="InterPro" id="IPR010989">
    <property type="entry name" value="SNARE"/>
</dbReference>
<dbReference type="FunFam" id="1.20.5.110:FF:000059">
    <property type="entry name" value="Related to syntaxin 12"/>
    <property type="match status" value="1"/>
</dbReference>
<gene>
    <name evidence="5" type="ORF">QBC33DRAFT_521007</name>
</gene>
<organism evidence="5 6">
    <name type="scientific">Phialemonium atrogriseum</name>
    <dbReference type="NCBI Taxonomy" id="1093897"/>
    <lineage>
        <taxon>Eukaryota</taxon>
        <taxon>Fungi</taxon>
        <taxon>Dikarya</taxon>
        <taxon>Ascomycota</taxon>
        <taxon>Pezizomycotina</taxon>
        <taxon>Sordariomycetes</taxon>
        <taxon>Sordariomycetidae</taxon>
        <taxon>Cephalothecales</taxon>
        <taxon>Cephalothecaceae</taxon>
        <taxon>Phialemonium</taxon>
    </lineage>
</organism>
<dbReference type="EMBL" id="MU838997">
    <property type="protein sequence ID" value="KAK1772367.1"/>
    <property type="molecule type" value="Genomic_DNA"/>
</dbReference>
<evidence type="ECO:0000256" key="1">
    <source>
        <dbReference type="ARBA" id="ARBA00009063"/>
    </source>
</evidence>
<name>A0AAJ0CA51_9PEZI</name>
<evidence type="ECO:0000259" key="4">
    <source>
        <dbReference type="PROSITE" id="PS50192"/>
    </source>
</evidence>
<dbReference type="SMART" id="SM00397">
    <property type="entry name" value="t_SNARE"/>
    <property type="match status" value="1"/>
</dbReference>
<dbReference type="Gene3D" id="1.20.58.70">
    <property type="match status" value="1"/>
</dbReference>
<dbReference type="SMART" id="SM00503">
    <property type="entry name" value="SynN"/>
    <property type="match status" value="1"/>
</dbReference>
<dbReference type="InterPro" id="IPR006011">
    <property type="entry name" value="Syntaxin_N"/>
</dbReference>
<dbReference type="AlphaFoldDB" id="A0AAJ0CA51"/>
<feature type="region of interest" description="Disordered" evidence="2">
    <location>
        <begin position="1"/>
        <end position="24"/>
    </location>
</feature>
<dbReference type="SUPFAM" id="SSF47661">
    <property type="entry name" value="t-snare proteins"/>
    <property type="match status" value="1"/>
</dbReference>
<keyword evidence="3" id="KW-0472">Membrane</keyword>
<reference evidence="5" key="1">
    <citation type="submission" date="2023-06" db="EMBL/GenBank/DDBJ databases">
        <title>Genome-scale phylogeny and comparative genomics of the fungal order Sordariales.</title>
        <authorList>
            <consortium name="Lawrence Berkeley National Laboratory"/>
            <person name="Hensen N."/>
            <person name="Bonometti L."/>
            <person name="Westerberg I."/>
            <person name="Brannstrom I.O."/>
            <person name="Guillou S."/>
            <person name="Cros-Aarteil S."/>
            <person name="Calhoun S."/>
            <person name="Haridas S."/>
            <person name="Kuo A."/>
            <person name="Mondo S."/>
            <person name="Pangilinan J."/>
            <person name="Riley R."/>
            <person name="Labutti K."/>
            <person name="Andreopoulos B."/>
            <person name="Lipzen A."/>
            <person name="Chen C."/>
            <person name="Yanf M."/>
            <person name="Daum C."/>
            <person name="Ng V."/>
            <person name="Clum A."/>
            <person name="Steindorff A."/>
            <person name="Ohm R."/>
            <person name="Martin F."/>
            <person name="Silar P."/>
            <person name="Natvig D."/>
            <person name="Lalanne C."/>
            <person name="Gautier V."/>
            <person name="Ament-Velasquez S.L."/>
            <person name="Kruys A."/>
            <person name="Hutchinson M.I."/>
            <person name="Powell A.J."/>
            <person name="Barry K."/>
            <person name="Miller A.N."/>
            <person name="Grigoriev I.V."/>
            <person name="Debuchy R."/>
            <person name="Gladieux P."/>
            <person name="Thoren M.H."/>
            <person name="Johannesson H."/>
        </authorList>
    </citation>
    <scope>NUCLEOTIDE SEQUENCE</scope>
    <source>
        <strain evidence="5">8032-3</strain>
    </source>
</reference>
<dbReference type="PANTHER" id="PTHR19957:SF38">
    <property type="entry name" value="LD27581P"/>
    <property type="match status" value="1"/>
</dbReference>
<evidence type="ECO:0000313" key="5">
    <source>
        <dbReference type="EMBL" id="KAK1772367.1"/>
    </source>
</evidence>
<evidence type="ECO:0000256" key="3">
    <source>
        <dbReference type="SAM" id="Phobius"/>
    </source>
</evidence>
<feature type="domain" description="T-SNARE coiled-coil homology" evidence="4">
    <location>
        <begin position="177"/>
        <end position="239"/>
    </location>
</feature>
<dbReference type="Gene3D" id="1.20.5.110">
    <property type="match status" value="1"/>
</dbReference>
<accession>A0AAJ0CA51</accession>
<proteinExistence type="inferred from homology"/>
<dbReference type="CDD" id="cd15840">
    <property type="entry name" value="SNARE_Qa"/>
    <property type="match status" value="1"/>
</dbReference>
<dbReference type="InterPro" id="IPR045242">
    <property type="entry name" value="Syntaxin"/>
</dbReference>
<feature type="transmembrane region" description="Helical" evidence="3">
    <location>
        <begin position="250"/>
        <end position="270"/>
    </location>
</feature>
<sequence>MSFDQLSSLEEGRRRGGAGYTDDPDFQRLLQELKNRLFKLSGNNQRLRSELGHLGTRRDTPRVRERVHELLEESRNLFKEVGEGVKKVQTWEDVTDTQKYQQQKVSRELQTSLSEFQDLQRQALEKQKASVSAARTALDSEGGAGAEGGVSSPQLLEQEQQQELARLAPQDEVDFQEALIIEREEEIRNIEQGVGDLNVLFQQVAQIVTEQGDQLDTIEGNAYNVRNDTQGADVELRSAARYQKNARSKACCLLVVLLVILTIILLAIFVG</sequence>
<dbReference type="GO" id="GO:0031201">
    <property type="term" value="C:SNARE complex"/>
    <property type="evidence" value="ECO:0007669"/>
    <property type="project" value="TreeGrafter"/>
</dbReference>
<dbReference type="PANTHER" id="PTHR19957">
    <property type="entry name" value="SYNTAXIN"/>
    <property type="match status" value="1"/>
</dbReference>
<dbReference type="Pfam" id="PF14523">
    <property type="entry name" value="Syntaxin_2"/>
    <property type="match status" value="1"/>
</dbReference>
<comment type="similarity">
    <text evidence="1">Belongs to the syntaxin family.</text>
</comment>
<dbReference type="GO" id="GO:0006886">
    <property type="term" value="P:intracellular protein transport"/>
    <property type="evidence" value="ECO:0007669"/>
    <property type="project" value="TreeGrafter"/>
</dbReference>
<dbReference type="GO" id="GO:0006896">
    <property type="term" value="P:Golgi to vacuole transport"/>
    <property type="evidence" value="ECO:0007669"/>
    <property type="project" value="TreeGrafter"/>
</dbReference>
<dbReference type="InterPro" id="IPR000727">
    <property type="entry name" value="T_SNARE_dom"/>
</dbReference>
<dbReference type="RefSeq" id="XP_060288580.1">
    <property type="nucleotide sequence ID" value="XM_060426422.1"/>
</dbReference>
<keyword evidence="6" id="KW-1185">Reference proteome</keyword>
<comment type="caution">
    <text evidence="5">The sequence shown here is derived from an EMBL/GenBank/DDBJ whole genome shotgun (WGS) entry which is preliminary data.</text>
</comment>
<dbReference type="GO" id="GO:0005484">
    <property type="term" value="F:SNAP receptor activity"/>
    <property type="evidence" value="ECO:0007669"/>
    <property type="project" value="TreeGrafter"/>
</dbReference>
<dbReference type="GO" id="GO:0012505">
    <property type="term" value="C:endomembrane system"/>
    <property type="evidence" value="ECO:0007669"/>
    <property type="project" value="TreeGrafter"/>
</dbReference>
<dbReference type="GO" id="GO:0006906">
    <property type="term" value="P:vesicle fusion"/>
    <property type="evidence" value="ECO:0007669"/>
    <property type="project" value="TreeGrafter"/>
</dbReference>
<dbReference type="Proteomes" id="UP001244011">
    <property type="component" value="Unassembled WGS sequence"/>
</dbReference>
<keyword evidence="3" id="KW-1133">Transmembrane helix</keyword>
<evidence type="ECO:0000256" key="2">
    <source>
        <dbReference type="SAM" id="MobiDB-lite"/>
    </source>
</evidence>